<reference evidence="1" key="1">
    <citation type="journal article" date="2015" name="Nature">
        <title>Complex archaea that bridge the gap between prokaryotes and eukaryotes.</title>
        <authorList>
            <person name="Spang A."/>
            <person name="Saw J.H."/>
            <person name="Jorgensen S.L."/>
            <person name="Zaremba-Niedzwiedzka K."/>
            <person name="Martijn J."/>
            <person name="Lind A.E."/>
            <person name="van Eijk R."/>
            <person name="Schleper C."/>
            <person name="Guy L."/>
            <person name="Ettema T.J."/>
        </authorList>
    </citation>
    <scope>NUCLEOTIDE SEQUENCE</scope>
</reference>
<organism evidence="1">
    <name type="scientific">marine sediment metagenome</name>
    <dbReference type="NCBI Taxonomy" id="412755"/>
    <lineage>
        <taxon>unclassified sequences</taxon>
        <taxon>metagenomes</taxon>
        <taxon>ecological metagenomes</taxon>
    </lineage>
</organism>
<accession>A0A0F8XEB8</accession>
<sequence length="229" mass="25131">NWKAGKAAYFDAQRPSYLEAYGQKVSNLVFYGDDATFGDVAGFRGLHQFAKAYGNEIAGSGTSGSTTTIFAVKFRSGVNGCGMLFDNQVMGGADIMKSTVLNPNIPVLEVTNTTGNQKKEVYQVVHKGTSSFLTTSTYDVARYHSLQDDTSDRPTARNLNALIDLVRGESSNTFLFMNRLGRRLVNDLKTTDLQTNVMDTDYNIVVDMFNGIRIILDDNISSVETDALD</sequence>
<name>A0A0F8XEB8_9ZZZZ</name>
<gene>
    <name evidence="1" type="ORF">LCGC14_2953370</name>
</gene>
<proteinExistence type="predicted"/>
<protein>
    <submittedName>
        <fullName evidence="1">Uncharacterized protein</fullName>
    </submittedName>
</protein>
<feature type="non-terminal residue" evidence="1">
    <location>
        <position position="1"/>
    </location>
</feature>
<dbReference type="EMBL" id="LAZR01059577">
    <property type="protein sequence ID" value="KKK67507.1"/>
    <property type="molecule type" value="Genomic_DNA"/>
</dbReference>
<dbReference type="AlphaFoldDB" id="A0A0F8XEB8"/>
<comment type="caution">
    <text evidence="1">The sequence shown here is derived from an EMBL/GenBank/DDBJ whole genome shotgun (WGS) entry which is preliminary data.</text>
</comment>
<evidence type="ECO:0000313" key="1">
    <source>
        <dbReference type="EMBL" id="KKK67507.1"/>
    </source>
</evidence>